<dbReference type="InterPro" id="IPR011989">
    <property type="entry name" value="ARM-like"/>
</dbReference>
<evidence type="ECO:0000313" key="1">
    <source>
        <dbReference type="EMBL" id="KTC79419.1"/>
    </source>
</evidence>
<organism evidence="1 2">
    <name type="scientific">Legionella cherrii</name>
    <dbReference type="NCBI Taxonomy" id="28084"/>
    <lineage>
        <taxon>Bacteria</taxon>
        <taxon>Pseudomonadati</taxon>
        <taxon>Pseudomonadota</taxon>
        <taxon>Gammaproteobacteria</taxon>
        <taxon>Legionellales</taxon>
        <taxon>Legionellaceae</taxon>
        <taxon>Legionella</taxon>
    </lineage>
</organism>
<gene>
    <name evidence="1" type="ORF">Lche_1439</name>
</gene>
<name>A0A0W0S8I1_9GAMM</name>
<sequence>MQDKIEKNDSADAADSVKQFNIMNEKLLPQRTNINKEHAAEEKKIHKAFKEYETAIETILAIHQKDIGTEASQVLITLLEHYVAKINSPLQRCSMLLHSNQRNDLKLAKHCLTLLKPNPDSNSVGDQAIYDLVKYWNQHPDELDIKQGTSQILCAFFSCYKHYIHLSDKLTEQLRVHDFWRTTVYNQWISPILNEIDDENDDVKKHAFEKLSALQKWIPGYQTGYQKYFTQRILLKLEDPRLDLESQKILIKSLINLRAWIAPSLHSRIIERLTVLIGNTDLDMKLSAKIALKKLMDDKTCSIQIDEAIEHLLKRKERTQLLRLDKVSIHYILFELDFLSVFASSSMQVKLMLHFIQEFLQTSDPFLEGLFCHSLAQIPAALPELPETMREGVIGKITQLLSFDRRNNPELGMNFESYCELFMRIKDSMDRISQENICYDLFKYYLEYSYDEYIQPVTKRRPQLIAMMSAEKRLQLVEYAFSLILAEFNPAIYEDRKFFYLLSQTERVRALQIITTLIDTSPDKVKMHTQFFNMLLTIYKDEDEANVTRLTAQEILTTFNWYLSDEFKNTTIDSLFALIDQPKIPLFSPPNNHSAFTLKLIKHLSSSMGKTAYTTLNDKLLALFHAKDNPLLQFDIVQTLADIQPQLDKDKCMDVALSLISFLQNPTKNRTIKEAIVHFIALEQKRLSLPVYESAIPVLSHIIAQKTKHKNLQRAAYKALRQFSTSNCNSEQKEQVTGVLLKTIKKTKDPHIWKGLFKTIVALKDWLSPKKKEFFINYLMENIDDTAQDITHYHFFKTLFLLRDWLPAEQQSSLLQAKLKNFLLNLNYNSRGAYEVLEDLTPVLNENERIFVIRHLIANLDHLHLNLVHKLFVTHAAVLSENDQITLLTRLEKLGSHAESDTANEARSNFIEIYNLYSQSIVEKLVYQAAQQHHLPIEVTQHIWSYTL</sequence>
<dbReference type="InterPro" id="IPR016024">
    <property type="entry name" value="ARM-type_fold"/>
</dbReference>
<dbReference type="RefSeq" id="WP_058387636.1">
    <property type="nucleotide sequence ID" value="NZ_LNXW01000013.1"/>
</dbReference>
<reference evidence="1 2" key="1">
    <citation type="submission" date="2015-11" db="EMBL/GenBank/DDBJ databases">
        <title>Genomic analysis of 38 Legionella species identifies large and diverse effector repertoires.</title>
        <authorList>
            <person name="Burstein D."/>
            <person name="Amaro F."/>
            <person name="Zusman T."/>
            <person name="Lifshitz Z."/>
            <person name="Cohen O."/>
            <person name="Gilbert J.A."/>
            <person name="Pupko T."/>
            <person name="Shuman H.A."/>
            <person name="Segal G."/>
        </authorList>
    </citation>
    <scope>NUCLEOTIDE SEQUENCE [LARGE SCALE GENOMIC DNA]</scope>
    <source>
        <strain evidence="1 2">ORW</strain>
    </source>
</reference>
<dbReference type="PATRIC" id="fig|28084.5.peg.1566"/>
<protein>
    <submittedName>
        <fullName evidence="1">Uncharacterized protein</fullName>
    </submittedName>
</protein>
<comment type="caution">
    <text evidence="1">The sequence shown here is derived from an EMBL/GenBank/DDBJ whole genome shotgun (WGS) entry which is preliminary data.</text>
</comment>
<dbReference type="SUPFAM" id="SSF48371">
    <property type="entry name" value="ARM repeat"/>
    <property type="match status" value="1"/>
</dbReference>
<accession>A0A0W0S8I1</accession>
<dbReference type="Proteomes" id="UP000054921">
    <property type="component" value="Unassembled WGS sequence"/>
</dbReference>
<dbReference type="AlphaFoldDB" id="A0A0W0S8I1"/>
<dbReference type="EMBL" id="LNXW01000013">
    <property type="protein sequence ID" value="KTC79419.1"/>
    <property type="molecule type" value="Genomic_DNA"/>
</dbReference>
<proteinExistence type="predicted"/>
<dbReference type="STRING" id="28084.Lche_1439"/>
<dbReference type="Gene3D" id="1.25.10.10">
    <property type="entry name" value="Leucine-rich Repeat Variant"/>
    <property type="match status" value="1"/>
</dbReference>
<evidence type="ECO:0000313" key="2">
    <source>
        <dbReference type="Proteomes" id="UP000054921"/>
    </source>
</evidence>
<dbReference type="OrthoDB" id="9984140at2"/>